<evidence type="ECO:0000313" key="9">
    <source>
        <dbReference type="EMBL" id="MCP1726826.1"/>
    </source>
</evidence>
<feature type="domain" description="Cytochrome c-type biogenesis protein H Ig-like" evidence="7">
    <location>
        <begin position="291"/>
        <end position="397"/>
    </location>
</feature>
<evidence type="ECO:0000259" key="7">
    <source>
        <dbReference type="Pfam" id="PF23892"/>
    </source>
</evidence>
<dbReference type="InterPro" id="IPR056413">
    <property type="entry name" value="TPR_CcmH_CycH"/>
</dbReference>
<dbReference type="PANTHER" id="PTHR47870:SF4">
    <property type="entry name" value="CYTOCHROME C-TYPE BIOGENESIS PROTEIN CYCH"/>
    <property type="match status" value="1"/>
</dbReference>
<keyword evidence="3" id="KW-0201">Cytochrome c-type biogenesis</keyword>
<proteinExistence type="predicted"/>
<evidence type="ECO:0000256" key="3">
    <source>
        <dbReference type="ARBA" id="ARBA00022748"/>
    </source>
</evidence>
<keyword evidence="2" id="KW-0677">Repeat</keyword>
<evidence type="ECO:0000259" key="8">
    <source>
        <dbReference type="Pfam" id="PF23914"/>
    </source>
</evidence>
<name>A0ABT1G6E6_9GAMM</name>
<evidence type="ECO:0000313" key="10">
    <source>
        <dbReference type="Proteomes" id="UP001523550"/>
    </source>
</evidence>
<accession>A0ABT1G6E6</accession>
<dbReference type="NCBIfam" id="TIGR03142">
    <property type="entry name" value="cytochro_ccmI"/>
    <property type="match status" value="1"/>
</dbReference>
<dbReference type="SUPFAM" id="SSF48452">
    <property type="entry name" value="TPR-like"/>
    <property type="match status" value="1"/>
</dbReference>
<evidence type="ECO:0000256" key="2">
    <source>
        <dbReference type="ARBA" id="ARBA00022737"/>
    </source>
</evidence>
<gene>
    <name evidence="9" type="ORF">J2T60_000791</name>
</gene>
<sequence>MSLFISLSGLLVLAALLFVAMPLLSRRGGTVDHQAVDAVAETRRQQLADLERELEDGDIDNRTYELSRREIEGEASDRQAHAESGQANRGGKPLSAIAFLILIPVATVGLYLHVGEPEAIDGPVAEPSFDQGDMAAAVEELEARLADQPDDLQGWMMLGRSRVALQQYDRAVEAFRQAVEIAGEDNPQVLANYAEAITLRDPSEMISHAAPLFRHVLEMDPDQPKGLWYSGLIAFEQEQFSQARDHWERLLAQDPPEDFRRVVEDRVAVARQAMGDDTVSQEPSDEGRVLVRIRLADALSDAVSGDDTVFLVARAVEGEGAPLAGVRLPADAVPGEFHLSDEHAMIEGQRLSDHARVELIARVSKSGEATPQSGDLRGSVIIEVEDHRDEPVELVIDSEL</sequence>
<dbReference type="EMBL" id="JALJYF010000001">
    <property type="protein sequence ID" value="MCP1726826.1"/>
    <property type="molecule type" value="Genomic_DNA"/>
</dbReference>
<keyword evidence="4 5" id="KW-0802">TPR repeat</keyword>
<evidence type="ECO:0000256" key="5">
    <source>
        <dbReference type="PROSITE-ProRule" id="PRU00339"/>
    </source>
</evidence>
<evidence type="ECO:0000256" key="6">
    <source>
        <dbReference type="SAM" id="MobiDB-lite"/>
    </source>
</evidence>
<dbReference type="Pfam" id="PF23914">
    <property type="entry name" value="TPR_CcmH_CycH"/>
    <property type="match status" value="1"/>
</dbReference>
<comment type="subcellular location">
    <subcellularLocation>
        <location evidence="1">Cell envelope</location>
    </subcellularLocation>
</comment>
<dbReference type="InterPro" id="IPR011990">
    <property type="entry name" value="TPR-like_helical_dom_sf"/>
</dbReference>
<protein>
    <submittedName>
        <fullName evidence="9">Cytochrome c-type biogenesis protein CcmH</fullName>
    </submittedName>
</protein>
<dbReference type="Pfam" id="PF23892">
    <property type="entry name" value="Ig_CycH"/>
    <property type="match status" value="1"/>
</dbReference>
<reference evidence="9 10" key="1">
    <citation type="submission" date="2022-03" db="EMBL/GenBank/DDBJ databases">
        <title>Genomic Encyclopedia of Type Strains, Phase III (KMG-III): the genomes of soil and plant-associated and newly described type strains.</title>
        <authorList>
            <person name="Whitman W."/>
        </authorList>
    </citation>
    <scope>NUCLEOTIDE SEQUENCE [LARGE SCALE GENOMIC DNA]</scope>
    <source>
        <strain evidence="9 10">BSker1</strain>
    </source>
</reference>
<feature type="domain" description="Cytochrome c-type biogenesis protein H TPR" evidence="8">
    <location>
        <begin position="132"/>
        <end position="260"/>
    </location>
</feature>
<organism evidence="9 10">
    <name type="scientific">Natronospira proteinivora</name>
    <dbReference type="NCBI Taxonomy" id="1807133"/>
    <lineage>
        <taxon>Bacteria</taxon>
        <taxon>Pseudomonadati</taxon>
        <taxon>Pseudomonadota</taxon>
        <taxon>Gammaproteobacteria</taxon>
        <taxon>Natronospirales</taxon>
        <taxon>Natronospiraceae</taxon>
        <taxon>Natronospira</taxon>
    </lineage>
</organism>
<dbReference type="RefSeq" id="WP_253445717.1">
    <property type="nucleotide sequence ID" value="NZ_JALJYF010000001.1"/>
</dbReference>
<feature type="repeat" description="TPR" evidence="5">
    <location>
        <begin position="152"/>
        <end position="185"/>
    </location>
</feature>
<dbReference type="SMART" id="SM00028">
    <property type="entry name" value="TPR"/>
    <property type="match status" value="2"/>
</dbReference>
<dbReference type="Proteomes" id="UP001523550">
    <property type="component" value="Unassembled WGS sequence"/>
</dbReference>
<keyword evidence="10" id="KW-1185">Reference proteome</keyword>
<dbReference type="PANTHER" id="PTHR47870">
    <property type="entry name" value="CYTOCHROME C-TYPE BIOGENESIS PROTEIN CCMH"/>
    <property type="match status" value="1"/>
</dbReference>
<dbReference type="Gene3D" id="1.25.40.10">
    <property type="entry name" value="Tetratricopeptide repeat domain"/>
    <property type="match status" value="1"/>
</dbReference>
<feature type="region of interest" description="Disordered" evidence="6">
    <location>
        <begin position="71"/>
        <end position="90"/>
    </location>
</feature>
<dbReference type="InterPro" id="IPR017560">
    <property type="entry name" value="Cyt_c_biogenesis_CcmI"/>
</dbReference>
<feature type="compositionally biased region" description="Basic and acidic residues" evidence="6">
    <location>
        <begin position="71"/>
        <end position="81"/>
    </location>
</feature>
<evidence type="ECO:0000256" key="1">
    <source>
        <dbReference type="ARBA" id="ARBA00004196"/>
    </source>
</evidence>
<dbReference type="PROSITE" id="PS50005">
    <property type="entry name" value="TPR"/>
    <property type="match status" value="1"/>
</dbReference>
<dbReference type="InterPro" id="IPR051263">
    <property type="entry name" value="C-type_cytochrome_biogenesis"/>
</dbReference>
<comment type="caution">
    <text evidence="9">The sequence shown here is derived from an EMBL/GenBank/DDBJ whole genome shotgun (WGS) entry which is preliminary data.</text>
</comment>
<evidence type="ECO:0000256" key="4">
    <source>
        <dbReference type="ARBA" id="ARBA00022803"/>
    </source>
</evidence>
<dbReference type="InterPro" id="IPR019734">
    <property type="entry name" value="TPR_rpt"/>
</dbReference>
<dbReference type="InterPro" id="IPR056412">
    <property type="entry name" value="Ig_CycH"/>
</dbReference>